<organism evidence="2 3">
    <name type="scientific">Uliginosibacterium paludis</name>
    <dbReference type="NCBI Taxonomy" id="1615952"/>
    <lineage>
        <taxon>Bacteria</taxon>
        <taxon>Pseudomonadati</taxon>
        <taxon>Pseudomonadota</taxon>
        <taxon>Betaproteobacteria</taxon>
        <taxon>Rhodocyclales</taxon>
        <taxon>Zoogloeaceae</taxon>
        <taxon>Uliginosibacterium</taxon>
    </lineage>
</organism>
<evidence type="ECO:0000313" key="3">
    <source>
        <dbReference type="Proteomes" id="UP001548590"/>
    </source>
</evidence>
<feature type="compositionally biased region" description="Polar residues" evidence="1">
    <location>
        <begin position="40"/>
        <end position="50"/>
    </location>
</feature>
<accession>A0ABV2CP12</accession>
<dbReference type="RefSeq" id="WP_345925149.1">
    <property type="nucleotide sequence ID" value="NZ_JBDIVF010000002.1"/>
</dbReference>
<evidence type="ECO:0000256" key="1">
    <source>
        <dbReference type="SAM" id="MobiDB-lite"/>
    </source>
</evidence>
<protein>
    <submittedName>
        <fullName evidence="2">DUF3460 family protein</fullName>
    </submittedName>
</protein>
<dbReference type="Pfam" id="PF11943">
    <property type="entry name" value="DUF3460"/>
    <property type="match status" value="1"/>
</dbReference>
<sequence>MPYVSEFTKFMNGWLEEHPEELRTRQEGRALWWDKPQDPAVQQSNATSRVPQKPYPYFSMD</sequence>
<evidence type="ECO:0000313" key="2">
    <source>
        <dbReference type="EMBL" id="MET1489618.1"/>
    </source>
</evidence>
<gene>
    <name evidence="2" type="ORF">ABVT11_07240</name>
</gene>
<proteinExistence type="predicted"/>
<dbReference type="InterPro" id="IPR021853">
    <property type="entry name" value="DUF3460"/>
</dbReference>
<dbReference type="EMBL" id="JBEWLZ010000003">
    <property type="protein sequence ID" value="MET1489618.1"/>
    <property type="molecule type" value="Genomic_DNA"/>
</dbReference>
<reference evidence="2 3" key="1">
    <citation type="submission" date="2024-07" db="EMBL/GenBank/DDBJ databases">
        <title>Uliginosibacterium paludis KCTC:42655.</title>
        <authorList>
            <person name="Kim M.K."/>
        </authorList>
    </citation>
    <scope>NUCLEOTIDE SEQUENCE [LARGE SCALE GENOMIC DNA]</scope>
    <source>
        <strain evidence="2 3">KCTC 42655</strain>
    </source>
</reference>
<feature type="region of interest" description="Disordered" evidence="1">
    <location>
        <begin position="34"/>
        <end position="61"/>
    </location>
</feature>
<name>A0ABV2CP12_9RHOO</name>
<comment type="caution">
    <text evidence="2">The sequence shown here is derived from an EMBL/GenBank/DDBJ whole genome shotgun (WGS) entry which is preliminary data.</text>
</comment>
<dbReference type="Proteomes" id="UP001548590">
    <property type="component" value="Unassembled WGS sequence"/>
</dbReference>
<keyword evidence="3" id="KW-1185">Reference proteome</keyword>